<dbReference type="PANTHER" id="PTHR35848:SF6">
    <property type="entry name" value="CUPIN TYPE-2 DOMAIN-CONTAINING PROTEIN"/>
    <property type="match status" value="1"/>
</dbReference>
<dbReference type="InterPro" id="IPR014710">
    <property type="entry name" value="RmlC-like_jellyroll"/>
</dbReference>
<protein>
    <submittedName>
        <fullName evidence="4">Cupin 2 barrel domain-containing protein</fullName>
    </submittedName>
</protein>
<dbReference type="PATRIC" id="fig|1227455.4.peg.3422"/>
<evidence type="ECO:0000256" key="1">
    <source>
        <dbReference type="ARBA" id="ARBA00022723"/>
    </source>
</evidence>
<dbReference type="RefSeq" id="WP_006079218.1">
    <property type="nucleotide sequence ID" value="NZ_AOMD01000033.1"/>
</dbReference>
<dbReference type="Proteomes" id="UP000011669">
    <property type="component" value="Unassembled WGS sequence"/>
</dbReference>
<dbReference type="InterPro" id="IPR013096">
    <property type="entry name" value="Cupin_2"/>
</dbReference>
<proteinExistence type="predicted"/>
<dbReference type="SUPFAM" id="SSF51182">
    <property type="entry name" value="RmlC-like cupins"/>
    <property type="match status" value="1"/>
</dbReference>
<dbReference type="GO" id="GO:0046872">
    <property type="term" value="F:metal ion binding"/>
    <property type="evidence" value="ECO:0007669"/>
    <property type="project" value="UniProtKB-KW"/>
</dbReference>
<evidence type="ECO:0000313" key="5">
    <source>
        <dbReference type="Proteomes" id="UP000011669"/>
    </source>
</evidence>
<feature type="domain" description="Cupin type-2" evidence="3">
    <location>
        <begin position="38"/>
        <end position="109"/>
    </location>
</feature>
<evidence type="ECO:0000313" key="4">
    <source>
        <dbReference type="EMBL" id="EMA42822.1"/>
    </source>
</evidence>
<name>M0MAK6_9EURY</name>
<dbReference type="Gene3D" id="2.60.120.10">
    <property type="entry name" value="Jelly Rolls"/>
    <property type="match status" value="1"/>
</dbReference>
<reference evidence="4 5" key="1">
    <citation type="journal article" date="2014" name="PLoS Genet.">
        <title>Phylogenetically driven sequencing of extremely halophilic archaea reveals strategies for static and dynamic osmo-response.</title>
        <authorList>
            <person name="Becker E.A."/>
            <person name="Seitzer P.M."/>
            <person name="Tritt A."/>
            <person name="Larsen D."/>
            <person name="Krusor M."/>
            <person name="Yao A.I."/>
            <person name="Wu D."/>
            <person name="Madern D."/>
            <person name="Eisen J.A."/>
            <person name="Darling A.E."/>
            <person name="Facciotti M.T."/>
        </authorList>
    </citation>
    <scope>NUCLEOTIDE SEQUENCE [LARGE SCALE GENOMIC DNA]</scope>
    <source>
        <strain evidence="4 5">DSM 5350</strain>
    </source>
</reference>
<evidence type="ECO:0000256" key="2">
    <source>
        <dbReference type="SAM" id="MobiDB-lite"/>
    </source>
</evidence>
<sequence length="176" mass="19052">MPVDETDLDWSPIGPDDTDFRRKQLGDADGGDQLGCSLYELPAGERSWPYHYHTKNEEAVYVLAGAGILRLDDEEYSLSAGTYVALPTGEEHAHRIVNDGDETLRYLVLSTMDEPDVVGYPDAGAVGVYAGSPPGGDEDDRVLSGFFDPEDRLDFWSDVADAGSTTVAESSDASEN</sequence>
<dbReference type="OrthoDB" id="49661at2157"/>
<dbReference type="EMBL" id="AOMD01000033">
    <property type="protein sequence ID" value="EMA42822.1"/>
    <property type="molecule type" value="Genomic_DNA"/>
</dbReference>
<evidence type="ECO:0000259" key="3">
    <source>
        <dbReference type="Pfam" id="PF07883"/>
    </source>
</evidence>
<keyword evidence="5" id="KW-1185">Reference proteome</keyword>
<keyword evidence="1" id="KW-0479">Metal-binding</keyword>
<gene>
    <name evidence="4" type="ORF">C449_16808</name>
</gene>
<dbReference type="STRING" id="1227455.C449_16808"/>
<dbReference type="PANTHER" id="PTHR35848">
    <property type="entry name" value="OXALATE-BINDING PROTEIN"/>
    <property type="match status" value="1"/>
</dbReference>
<organism evidence="4 5">
    <name type="scientific">Halococcus saccharolyticus DSM 5350</name>
    <dbReference type="NCBI Taxonomy" id="1227455"/>
    <lineage>
        <taxon>Archaea</taxon>
        <taxon>Methanobacteriati</taxon>
        <taxon>Methanobacteriota</taxon>
        <taxon>Stenosarchaea group</taxon>
        <taxon>Halobacteria</taxon>
        <taxon>Halobacteriales</taxon>
        <taxon>Halococcaceae</taxon>
        <taxon>Halococcus</taxon>
    </lineage>
</organism>
<dbReference type="InParanoid" id="M0MAK6"/>
<dbReference type="InterPro" id="IPR051610">
    <property type="entry name" value="GPI/OXD"/>
</dbReference>
<dbReference type="Pfam" id="PF07883">
    <property type="entry name" value="Cupin_2"/>
    <property type="match status" value="1"/>
</dbReference>
<feature type="region of interest" description="Disordered" evidence="2">
    <location>
        <begin position="1"/>
        <end position="33"/>
    </location>
</feature>
<comment type="caution">
    <text evidence="4">The sequence shown here is derived from an EMBL/GenBank/DDBJ whole genome shotgun (WGS) entry which is preliminary data.</text>
</comment>
<accession>M0MAK6</accession>
<dbReference type="AlphaFoldDB" id="M0MAK6"/>
<dbReference type="InterPro" id="IPR011051">
    <property type="entry name" value="RmlC_Cupin_sf"/>
</dbReference>
<dbReference type="CDD" id="cd02224">
    <property type="entry name" value="cupin_SPO2919-like"/>
    <property type="match status" value="1"/>
</dbReference>